<dbReference type="InterPro" id="IPR023494">
    <property type="entry name" value="Cyt_c_bgen_Ccs1/CcsB/ResB"/>
</dbReference>
<evidence type="ECO:0000259" key="8">
    <source>
        <dbReference type="Pfam" id="PF05140"/>
    </source>
</evidence>
<feature type="domain" description="ResB-like" evidence="8">
    <location>
        <begin position="49"/>
        <end position="546"/>
    </location>
</feature>
<proteinExistence type="predicted"/>
<dbReference type="STRING" id="36807.Mlaev_00273"/>
<dbReference type="GO" id="GO:0016020">
    <property type="term" value="C:membrane"/>
    <property type="evidence" value="ECO:0007669"/>
    <property type="project" value="UniProtKB-SubCell"/>
</dbReference>
<dbReference type="Proteomes" id="UP000075357">
    <property type="component" value="Unassembled WGS sequence"/>
</dbReference>
<evidence type="ECO:0000313" key="10">
    <source>
        <dbReference type="Proteomes" id="UP000075357"/>
    </source>
</evidence>
<dbReference type="PANTHER" id="PTHR31566">
    <property type="entry name" value="CYTOCHROME C BIOGENESIS PROTEIN CCS1, CHLOROPLASTIC"/>
    <property type="match status" value="1"/>
</dbReference>
<protein>
    <submittedName>
        <fullName evidence="9">Cytochrome c biogenesis protein Ccs1</fullName>
    </submittedName>
</protein>
<feature type="compositionally biased region" description="Basic and acidic residues" evidence="6">
    <location>
        <begin position="9"/>
        <end position="22"/>
    </location>
</feature>
<sequence>MSRSLSDQLHTDPSRPEGHIDQGEPDTVTSPSLGPVEWLRWGWRQLTSMRTALLLLLLLAIASVPGSIFPQRTADPNGVLQYFKNNPELAPILDGLQVFDLYNSAWFSAIYLLLFISLIGCIIPRTRHHWKALRARPPRTPARLSRLSTHLVVDVPASVQSPEAEAADAITAAAADLRRRGYRIERYDTARSWSVSAERGYLRETGNLVFHASLVGVLVAVLAASGFSYTGQRVIVEGTTFVNTLNDYSSFTPGRFVDGTQLDPYSLTLDSFDVSYVPPGEPGGGQAGDFAANLTIRNARTGTQDTESVRVNYPITVGNDRVYLLGNGYAPTITVRNSEGAVVYSESQPFLPQDSMMTSLGIIKVPDGLPEQVGLVGFFYPTQGALDTGAFTSVYPDLVNPVVTFNVFSGSLGINDGVPRSVYTLDTSGMTQLTGGTSGAESIQLTPGQTADLPNGWGTVTFEDASSGTNPLAAVKRFASLDIKRDTGGPWVLAFATLATLGLITGLLVPRRRVFIKASVTGDPDEPTLRLEYAGLARGEDPQLPDAIAGIRNAHLAARDRPSSQTPSRRNPR</sequence>
<accession>A0A150HHX0</accession>
<dbReference type="PANTHER" id="PTHR31566:SF0">
    <property type="entry name" value="CYTOCHROME C BIOGENESIS PROTEIN CCS1, CHLOROPLASTIC"/>
    <property type="match status" value="1"/>
</dbReference>
<evidence type="ECO:0000256" key="1">
    <source>
        <dbReference type="ARBA" id="ARBA00004141"/>
    </source>
</evidence>
<keyword evidence="3" id="KW-0201">Cytochrome c-type biogenesis</keyword>
<evidence type="ECO:0000256" key="3">
    <source>
        <dbReference type="ARBA" id="ARBA00022748"/>
    </source>
</evidence>
<keyword evidence="2 7" id="KW-0812">Transmembrane</keyword>
<evidence type="ECO:0000256" key="4">
    <source>
        <dbReference type="ARBA" id="ARBA00022989"/>
    </source>
</evidence>
<keyword evidence="5 7" id="KW-0472">Membrane</keyword>
<keyword evidence="4 7" id="KW-1133">Transmembrane helix</keyword>
<evidence type="ECO:0000256" key="5">
    <source>
        <dbReference type="ARBA" id="ARBA00023136"/>
    </source>
</evidence>
<evidence type="ECO:0000256" key="2">
    <source>
        <dbReference type="ARBA" id="ARBA00022692"/>
    </source>
</evidence>
<organism evidence="9 10">
    <name type="scientific">Microbacterium laevaniformans</name>
    <dbReference type="NCBI Taxonomy" id="36807"/>
    <lineage>
        <taxon>Bacteria</taxon>
        <taxon>Bacillati</taxon>
        <taxon>Actinomycetota</taxon>
        <taxon>Actinomycetes</taxon>
        <taxon>Micrococcales</taxon>
        <taxon>Microbacteriaceae</taxon>
        <taxon>Microbacterium</taxon>
    </lineage>
</organism>
<feature type="transmembrane region" description="Helical" evidence="7">
    <location>
        <begin position="208"/>
        <end position="229"/>
    </location>
</feature>
<gene>
    <name evidence="9" type="primary">ccs1_3</name>
    <name evidence="9" type="ORF">Mlaev_00273</name>
</gene>
<feature type="transmembrane region" description="Helical" evidence="7">
    <location>
        <begin position="52"/>
        <end position="69"/>
    </location>
</feature>
<evidence type="ECO:0000256" key="6">
    <source>
        <dbReference type="SAM" id="MobiDB-lite"/>
    </source>
</evidence>
<dbReference type="PATRIC" id="fig|36807.3.peg.283"/>
<feature type="transmembrane region" description="Helical" evidence="7">
    <location>
        <begin position="105"/>
        <end position="124"/>
    </location>
</feature>
<reference evidence="9 10" key="1">
    <citation type="submission" date="2016-01" db="EMBL/GenBank/DDBJ databases">
        <title>Draft genome sequences of Microbacterium laevaniformans LCDC 91-0039 and the type strain of Microbacterium hominis LCDC 84-209.</title>
        <authorList>
            <person name="Bernier A.-M."/>
            <person name="Bernard K."/>
        </authorList>
    </citation>
    <scope>NUCLEOTIDE SEQUENCE [LARGE SCALE GENOMIC DNA]</scope>
    <source>
        <strain evidence="9 10">LCDC 91-0039</strain>
    </source>
</reference>
<dbReference type="InterPro" id="IPR007816">
    <property type="entry name" value="ResB-like_domain"/>
</dbReference>
<feature type="region of interest" description="Disordered" evidence="6">
    <location>
        <begin position="1"/>
        <end position="31"/>
    </location>
</feature>
<dbReference type="RefSeq" id="WP_036291086.1">
    <property type="nucleotide sequence ID" value="NZ_LRAD01000011.1"/>
</dbReference>
<name>A0A150HHX0_9MICO</name>
<comment type="caution">
    <text evidence="9">The sequence shown here is derived from an EMBL/GenBank/DDBJ whole genome shotgun (WGS) entry which is preliminary data.</text>
</comment>
<evidence type="ECO:0000256" key="7">
    <source>
        <dbReference type="SAM" id="Phobius"/>
    </source>
</evidence>
<dbReference type="GO" id="GO:0017004">
    <property type="term" value="P:cytochrome complex assembly"/>
    <property type="evidence" value="ECO:0007669"/>
    <property type="project" value="UniProtKB-KW"/>
</dbReference>
<keyword evidence="10" id="KW-1185">Reference proteome</keyword>
<comment type="subcellular location">
    <subcellularLocation>
        <location evidence="1">Membrane</location>
        <topology evidence="1">Multi-pass membrane protein</topology>
    </subcellularLocation>
</comment>
<dbReference type="AlphaFoldDB" id="A0A150HHX0"/>
<feature type="transmembrane region" description="Helical" evidence="7">
    <location>
        <begin position="491"/>
        <end position="509"/>
    </location>
</feature>
<dbReference type="EMBL" id="LRAD01000011">
    <property type="protein sequence ID" value="KXZ61737.1"/>
    <property type="molecule type" value="Genomic_DNA"/>
</dbReference>
<evidence type="ECO:0000313" key="9">
    <source>
        <dbReference type="EMBL" id="KXZ61737.1"/>
    </source>
</evidence>
<dbReference type="Pfam" id="PF05140">
    <property type="entry name" value="ResB"/>
    <property type="match status" value="1"/>
</dbReference>